<keyword evidence="2" id="KW-0503">Monooxygenase</keyword>
<dbReference type="PROSITE" id="PS51725">
    <property type="entry name" value="ABM"/>
    <property type="match status" value="1"/>
</dbReference>
<sequence>MTDGPLNIVARFQSAPDAQDRLRERLTELIAPTRAERGCLSYRLYVAADDPSALVMVEEWADLESIAAHNESEHLRALSADLPGLVAEPPRITVLQPVQS</sequence>
<protein>
    <submittedName>
        <fullName evidence="2">Antibiotic biosynthesis monooxygenase</fullName>
    </submittedName>
</protein>
<dbReference type="EMBL" id="NKYE01000027">
    <property type="protein sequence ID" value="OZM70008.1"/>
    <property type="molecule type" value="Genomic_DNA"/>
</dbReference>
<gene>
    <name evidence="2" type="ORF">CFN78_27465</name>
</gene>
<dbReference type="PANTHER" id="PTHR33336">
    <property type="entry name" value="QUINOL MONOOXYGENASE YGIN-RELATED"/>
    <property type="match status" value="1"/>
</dbReference>
<accession>A0A263CVK1</accession>
<organism evidence="2 3">
    <name type="scientific">Amycolatopsis antarctica</name>
    <dbReference type="NCBI Taxonomy" id="1854586"/>
    <lineage>
        <taxon>Bacteria</taxon>
        <taxon>Bacillati</taxon>
        <taxon>Actinomycetota</taxon>
        <taxon>Actinomycetes</taxon>
        <taxon>Pseudonocardiales</taxon>
        <taxon>Pseudonocardiaceae</taxon>
        <taxon>Amycolatopsis</taxon>
    </lineage>
</organism>
<dbReference type="AlphaFoldDB" id="A0A263CVK1"/>
<evidence type="ECO:0000313" key="2">
    <source>
        <dbReference type="EMBL" id="OZM70008.1"/>
    </source>
</evidence>
<evidence type="ECO:0000313" key="3">
    <source>
        <dbReference type="Proteomes" id="UP000242444"/>
    </source>
</evidence>
<dbReference type="InterPro" id="IPR011008">
    <property type="entry name" value="Dimeric_a/b-barrel"/>
</dbReference>
<dbReference type="SUPFAM" id="SSF54909">
    <property type="entry name" value="Dimeric alpha+beta barrel"/>
    <property type="match status" value="1"/>
</dbReference>
<dbReference type="Gene3D" id="3.30.70.100">
    <property type="match status" value="1"/>
</dbReference>
<keyword evidence="2" id="KW-0560">Oxidoreductase</keyword>
<comment type="caution">
    <text evidence="2">The sequence shown here is derived from an EMBL/GenBank/DDBJ whole genome shotgun (WGS) entry which is preliminary data.</text>
</comment>
<dbReference type="GO" id="GO:0004497">
    <property type="term" value="F:monooxygenase activity"/>
    <property type="evidence" value="ECO:0007669"/>
    <property type="project" value="UniProtKB-KW"/>
</dbReference>
<name>A0A263CVK1_9PSEU</name>
<dbReference type="Proteomes" id="UP000242444">
    <property type="component" value="Unassembled WGS sequence"/>
</dbReference>
<keyword evidence="3" id="KW-1185">Reference proteome</keyword>
<reference evidence="2 3" key="1">
    <citation type="submission" date="2017-07" db="EMBL/GenBank/DDBJ databases">
        <title>Amycolatopsis antarcticus sp. nov., isolated from the surface of an Antarcticus brown macroalga.</title>
        <authorList>
            <person name="Wang J."/>
            <person name="Leiva S."/>
            <person name="Huang J."/>
            <person name="Huang Y."/>
        </authorList>
    </citation>
    <scope>NUCLEOTIDE SEQUENCE [LARGE SCALE GENOMIC DNA]</scope>
    <source>
        <strain evidence="2 3">AU-G6</strain>
    </source>
</reference>
<dbReference type="InterPro" id="IPR050744">
    <property type="entry name" value="AI-2_Isomerase_LsrG"/>
</dbReference>
<evidence type="ECO:0000259" key="1">
    <source>
        <dbReference type="PROSITE" id="PS51725"/>
    </source>
</evidence>
<dbReference type="InParanoid" id="A0A263CVK1"/>
<dbReference type="RefSeq" id="WP_094866132.1">
    <property type="nucleotide sequence ID" value="NZ_NKYE01000027.1"/>
</dbReference>
<dbReference type="Pfam" id="PF03992">
    <property type="entry name" value="ABM"/>
    <property type="match status" value="1"/>
</dbReference>
<dbReference type="PANTHER" id="PTHR33336:SF3">
    <property type="entry name" value="ABM DOMAIN-CONTAINING PROTEIN"/>
    <property type="match status" value="1"/>
</dbReference>
<feature type="domain" description="ABM" evidence="1">
    <location>
        <begin position="6"/>
        <end position="95"/>
    </location>
</feature>
<proteinExistence type="predicted"/>
<dbReference type="OrthoDB" id="5241825at2"/>
<dbReference type="InterPro" id="IPR007138">
    <property type="entry name" value="ABM_dom"/>
</dbReference>